<evidence type="ECO:0000259" key="3">
    <source>
        <dbReference type="PROSITE" id="PS50837"/>
    </source>
</evidence>
<protein>
    <recommendedName>
        <fullName evidence="3">NACHT domain-containing protein</fullName>
    </recommendedName>
</protein>
<proteinExistence type="predicted"/>
<organism evidence="4 5">
    <name type="scientific">Trichoderma guizhouense</name>
    <dbReference type="NCBI Taxonomy" id="1491466"/>
    <lineage>
        <taxon>Eukaryota</taxon>
        <taxon>Fungi</taxon>
        <taxon>Dikarya</taxon>
        <taxon>Ascomycota</taxon>
        <taxon>Pezizomycotina</taxon>
        <taxon>Sordariomycetes</taxon>
        <taxon>Hypocreomycetidae</taxon>
        <taxon>Hypocreales</taxon>
        <taxon>Hypocreaceae</taxon>
        <taxon>Trichoderma</taxon>
    </lineage>
</organism>
<comment type="caution">
    <text evidence="4">The sequence shown here is derived from an EMBL/GenBank/DDBJ whole genome shotgun (WGS) entry which is preliminary data.</text>
</comment>
<feature type="repeat" description="ANK" evidence="2">
    <location>
        <begin position="1238"/>
        <end position="1270"/>
    </location>
</feature>
<gene>
    <name evidence="4" type="ORF">A0O28_0044060</name>
</gene>
<evidence type="ECO:0000256" key="2">
    <source>
        <dbReference type="PROSITE-ProRule" id="PRU00023"/>
    </source>
</evidence>
<dbReference type="PANTHER" id="PTHR46082">
    <property type="entry name" value="ATP/GTP-BINDING PROTEIN-RELATED"/>
    <property type="match status" value="1"/>
</dbReference>
<dbReference type="InterPro" id="IPR035994">
    <property type="entry name" value="Nucleoside_phosphorylase_sf"/>
</dbReference>
<evidence type="ECO:0000256" key="1">
    <source>
        <dbReference type="ARBA" id="ARBA00022737"/>
    </source>
</evidence>
<evidence type="ECO:0000313" key="5">
    <source>
        <dbReference type="Proteomes" id="UP000191004"/>
    </source>
</evidence>
<dbReference type="Pfam" id="PF12796">
    <property type="entry name" value="Ank_2"/>
    <property type="match status" value="2"/>
</dbReference>
<dbReference type="SUPFAM" id="SSF53167">
    <property type="entry name" value="Purine and uridine phosphorylases"/>
    <property type="match status" value="1"/>
</dbReference>
<feature type="repeat" description="ANK" evidence="2">
    <location>
        <begin position="1271"/>
        <end position="1303"/>
    </location>
</feature>
<dbReference type="InterPro" id="IPR002110">
    <property type="entry name" value="Ankyrin_rpt"/>
</dbReference>
<dbReference type="GO" id="GO:0009116">
    <property type="term" value="P:nucleoside metabolic process"/>
    <property type="evidence" value="ECO:0007669"/>
    <property type="project" value="InterPro"/>
</dbReference>
<dbReference type="Pfam" id="PF13637">
    <property type="entry name" value="Ank_4"/>
    <property type="match status" value="1"/>
</dbReference>
<dbReference type="PROSITE" id="PS50837">
    <property type="entry name" value="NACHT"/>
    <property type="match status" value="1"/>
</dbReference>
<keyword evidence="5" id="KW-1185">Reference proteome</keyword>
<feature type="domain" description="NACHT" evidence="3">
    <location>
        <begin position="564"/>
        <end position="716"/>
    </location>
</feature>
<feature type="repeat" description="ANK" evidence="2">
    <location>
        <begin position="1205"/>
        <end position="1237"/>
    </location>
</feature>
<dbReference type="GO" id="GO:0003824">
    <property type="term" value="F:catalytic activity"/>
    <property type="evidence" value="ECO:0007669"/>
    <property type="project" value="InterPro"/>
</dbReference>
<feature type="repeat" description="ANK" evidence="2">
    <location>
        <begin position="1137"/>
        <end position="1169"/>
    </location>
</feature>
<dbReference type="Proteomes" id="UP000191004">
    <property type="component" value="Unassembled WGS sequence"/>
</dbReference>
<dbReference type="InterPro" id="IPR027417">
    <property type="entry name" value="P-loop_NTPase"/>
</dbReference>
<dbReference type="Gene3D" id="1.25.40.20">
    <property type="entry name" value="Ankyrin repeat-containing domain"/>
    <property type="match status" value="2"/>
</dbReference>
<dbReference type="OrthoDB" id="4898822at2759"/>
<dbReference type="PROSITE" id="PS50297">
    <property type="entry name" value="ANK_REP_REGION"/>
    <property type="match status" value="6"/>
</dbReference>
<dbReference type="InterPro" id="IPR056884">
    <property type="entry name" value="NPHP3-like_N"/>
</dbReference>
<keyword evidence="1" id="KW-0677">Repeat</keyword>
<dbReference type="SUPFAM" id="SSF52540">
    <property type="entry name" value="P-loop containing nucleoside triphosphate hydrolases"/>
    <property type="match status" value="1"/>
</dbReference>
<dbReference type="SMART" id="SM00248">
    <property type="entry name" value="ANK"/>
    <property type="match status" value="8"/>
</dbReference>
<dbReference type="InterPro" id="IPR036770">
    <property type="entry name" value="Ankyrin_rpt-contain_sf"/>
</dbReference>
<dbReference type="Pfam" id="PF00023">
    <property type="entry name" value="Ank"/>
    <property type="match status" value="1"/>
</dbReference>
<dbReference type="PANTHER" id="PTHR46082:SF11">
    <property type="entry name" value="AAA+ ATPASE DOMAIN-CONTAINING PROTEIN-RELATED"/>
    <property type="match status" value="1"/>
</dbReference>
<sequence>MMRSFPRIRFGLMVGIGGGAPGEPSNDPRNDIRLGDVVVSCPTVDSSGVLQYDFGKTMREGKFVQTGTLNKTHIELRNGVSVLQANHRKEISQVPSHIDAILQSNRKMGGYFDHPGLEHDQLFRADYDHVDGESSCETCDRGALLVRKPRADKDPAIHYGLIGSANQVMKHGMTREKLRKEKGILCFEMEAAGLMDILPCLVIRGICDYADSHKNKRWQPYAAAVAAAYAKEILSVIPASEVSSTFTLDADTIKDTLRTLISALTLRELLQLLPGLKPSQRKSTIPNLDPGDPRFSWVFKNLDYESWRSNDSGFVLCLSNPLAHHLSQVSSYIVDQEEKANRPVLYCFCSQITNGEFSKGLQDVEDQNSALASALIYTLLDQIIRLSPTEKIVPIMRLILYDLLQKFFKTEASQHWTENVFDCRSLPNGLRSMLSNTATKDLLAAFHQTLDYVKPQPTLIVLDGIEKAYQGGRFLKIISLLINDLRQHNPKIKAVLAGPVLCDITALSQESVFIEYDKERRECLSSLRFENTRYEKISPEHSGSFDWIWTHDEYKSWSISETSRLLYIQGKPGSGKSTLTKYFDSNLRTREPAAKQAIVARFFYSFREGELQRSHYNMLLSLLYDILYQEEAFFYHHCQTEYRSHRRSGEKWDYTSLKKILGSLQDYYSAGRQFYFIIDAVDESENADRRDMINLLCSLCSNIKYCVVKIFISSRPVTQLEARRDQFLNFIRLQDETMLDISNFANSLLGGLDLDLTREITYIIENAQGVFLWVKLVGEELLRLHEDGYSEHDIFLTLKQLPTELEEVYALMLDKMRANKSCLSYGLRMLRFILFAQRPLRVNELLHYLGIPENIESNSMFNLSDEIFDKGVPSERIIISCGGNFIEITQQDDEHRVVQVIHQTALEFLRDPNGVVSRSEFRIDEERAHMTIAATCIRYLMVCATNTFLRAGLQDSEYWISKHYEYYIKYLDRRPLTFYPFHHLKHHVDSCKGYVSQHSTQDLAAQLISNWIHDPFNYLLESWVGSPLEPIVSNGIRHGLLIAAAKDGFDAVLAGMLVLIGVDVVSITEESGRTPLSWAAGNGQESTIRLLLKHMANIDSQDLFGRTPLSWAAENGQESAIKLLLEHQADVNPPDHFGWTPLIWAAGNAQESTVRLLLENGADVHYFQNYSKRTPLISAAGNGRESAVKLLLHEEYADVNFADSDGRTPLSWAAGNGQESAVELLLGKNADSNIPDSQGRTPLSWAAGNGQESAVRLLLEKNADVNLPDSHGLTPLSWAAGNGHQPIVELLLLRGACVNASDKWASPLWWATRNEDSAIIELLRNNGATL</sequence>
<dbReference type="SUPFAM" id="SSF48403">
    <property type="entry name" value="Ankyrin repeat"/>
    <property type="match status" value="1"/>
</dbReference>
<keyword evidence="2" id="KW-0040">ANK repeat</keyword>
<feature type="repeat" description="ANK" evidence="2">
    <location>
        <begin position="1071"/>
        <end position="1103"/>
    </location>
</feature>
<dbReference type="InterPro" id="IPR007111">
    <property type="entry name" value="NACHT_NTPase"/>
</dbReference>
<accession>A0A1T3C8S8</accession>
<evidence type="ECO:0000313" key="4">
    <source>
        <dbReference type="EMBL" id="OPB37494.1"/>
    </source>
</evidence>
<dbReference type="Gene3D" id="3.40.50.300">
    <property type="entry name" value="P-loop containing nucleotide triphosphate hydrolases"/>
    <property type="match status" value="1"/>
</dbReference>
<dbReference type="EMBL" id="LVVK01000022">
    <property type="protein sequence ID" value="OPB37494.1"/>
    <property type="molecule type" value="Genomic_DNA"/>
</dbReference>
<dbReference type="PROSITE" id="PS50088">
    <property type="entry name" value="ANK_REPEAT"/>
    <property type="match status" value="6"/>
</dbReference>
<dbReference type="InterPro" id="IPR053137">
    <property type="entry name" value="NLR-like"/>
</dbReference>
<dbReference type="Gene3D" id="3.40.50.1580">
    <property type="entry name" value="Nucleoside phosphorylase domain"/>
    <property type="match status" value="1"/>
</dbReference>
<feature type="repeat" description="ANK" evidence="2">
    <location>
        <begin position="1104"/>
        <end position="1136"/>
    </location>
</feature>
<reference evidence="4 5" key="1">
    <citation type="submission" date="2016-04" db="EMBL/GenBank/DDBJ databases">
        <title>Multiple horizontal gene transfer events from other fungi enriched the ability of the initially mycotrophic fungus Trichoderma (Ascomycota) to feed on dead plant biomass.</title>
        <authorList>
            <person name="Atanasova L."/>
            <person name="Chenthamara K."/>
            <person name="Zhang J."/>
            <person name="Grujic M."/>
            <person name="Henrissat B."/>
            <person name="Kuo A."/>
            <person name="Aertz A."/>
            <person name="Salamov A."/>
            <person name="Lipzen A."/>
            <person name="Labutti K."/>
            <person name="Barry K."/>
            <person name="Miao Y."/>
            <person name="Rahimi M.J."/>
            <person name="Shen Q."/>
            <person name="Grigoriev I.V."/>
            <person name="Kubicek C.P."/>
            <person name="Druzhinina I.S."/>
        </authorList>
    </citation>
    <scope>NUCLEOTIDE SEQUENCE [LARGE SCALE GENOMIC DNA]</scope>
    <source>
        <strain evidence="4 5">NJAU 4742</strain>
    </source>
</reference>
<name>A0A1T3C8S8_9HYPO</name>
<dbReference type="Pfam" id="PF24883">
    <property type="entry name" value="NPHP3_N"/>
    <property type="match status" value="1"/>
</dbReference>